<keyword evidence="1" id="KW-0802">TPR repeat</keyword>
<evidence type="ECO:0000256" key="2">
    <source>
        <dbReference type="SAM" id="MobiDB-lite"/>
    </source>
</evidence>
<feature type="repeat" description="TPR" evidence="1">
    <location>
        <begin position="38"/>
        <end position="71"/>
    </location>
</feature>
<dbReference type="InterPro" id="IPR019734">
    <property type="entry name" value="TPR_rpt"/>
</dbReference>
<evidence type="ECO:0000313" key="3">
    <source>
        <dbReference type="EMBL" id="OGG35786.1"/>
    </source>
</evidence>
<dbReference type="PROSITE" id="PS50005">
    <property type="entry name" value="TPR"/>
    <property type="match status" value="1"/>
</dbReference>
<dbReference type="STRING" id="1798401.A2363_03625"/>
<reference evidence="3 4" key="1">
    <citation type="journal article" date="2016" name="Nat. Commun.">
        <title>Thousands of microbial genomes shed light on interconnected biogeochemical processes in an aquifer system.</title>
        <authorList>
            <person name="Anantharaman K."/>
            <person name="Brown C.T."/>
            <person name="Hug L.A."/>
            <person name="Sharon I."/>
            <person name="Castelle C.J."/>
            <person name="Probst A.J."/>
            <person name="Thomas B.C."/>
            <person name="Singh A."/>
            <person name="Wilkins M.J."/>
            <person name="Karaoz U."/>
            <person name="Brodie E.L."/>
            <person name="Williams K.H."/>
            <person name="Hubbard S.S."/>
            <person name="Banfield J.F."/>
        </authorList>
    </citation>
    <scope>NUCLEOTIDE SEQUENCE [LARGE SCALE GENOMIC DNA]</scope>
</reference>
<protein>
    <submittedName>
        <fullName evidence="3">Uncharacterized protein</fullName>
    </submittedName>
</protein>
<organism evidence="3 4">
    <name type="scientific">Candidatus Gottesmanbacteria bacterium RIFOXYB1_FULL_47_11</name>
    <dbReference type="NCBI Taxonomy" id="1798401"/>
    <lineage>
        <taxon>Bacteria</taxon>
        <taxon>Candidatus Gottesmaniibacteriota</taxon>
    </lineage>
</organism>
<feature type="compositionally biased region" description="Acidic residues" evidence="2">
    <location>
        <begin position="226"/>
        <end position="241"/>
    </location>
</feature>
<dbReference type="Gene3D" id="1.25.40.10">
    <property type="entry name" value="Tetratricopeptide repeat domain"/>
    <property type="match status" value="1"/>
</dbReference>
<dbReference type="SMART" id="SM00028">
    <property type="entry name" value="TPR"/>
    <property type="match status" value="1"/>
</dbReference>
<gene>
    <name evidence="3" type="ORF">A2363_03625</name>
</gene>
<accession>A0A1F6BFS1</accession>
<proteinExistence type="predicted"/>
<dbReference type="EMBL" id="MFKE01000005">
    <property type="protein sequence ID" value="OGG35786.1"/>
    <property type="molecule type" value="Genomic_DNA"/>
</dbReference>
<dbReference type="SUPFAM" id="SSF48452">
    <property type="entry name" value="TPR-like"/>
    <property type="match status" value="1"/>
</dbReference>
<dbReference type="InterPro" id="IPR011990">
    <property type="entry name" value="TPR-like_helical_dom_sf"/>
</dbReference>
<dbReference type="Proteomes" id="UP000176186">
    <property type="component" value="Unassembled WGS sequence"/>
</dbReference>
<evidence type="ECO:0000256" key="1">
    <source>
        <dbReference type="PROSITE-ProRule" id="PRU00339"/>
    </source>
</evidence>
<feature type="region of interest" description="Disordered" evidence="2">
    <location>
        <begin position="210"/>
        <end position="241"/>
    </location>
</feature>
<dbReference type="AlphaFoldDB" id="A0A1F6BFS1"/>
<evidence type="ECO:0000313" key="4">
    <source>
        <dbReference type="Proteomes" id="UP000176186"/>
    </source>
</evidence>
<sequence length="241" mass="26292">MTSSTPSADDAIGAALVQDWKKAISINTAILKSDKADIDAYCRLGFAYLKSGQFLAAKRTYQKVLGLDQYNQIATKNLKKLASLKKKDIEDIFCTALSPMIFLEEPGKTKIVECVHVAPSNVLSTLSAGQEITLKVKPHGVDVRQNNTYIAALPDDISFKLGRMIAGGNTYQAIIKSVDKKSVKVLLRELTRGKKFAKQPSFTSTTSYVSFAKTTRENPDMTPTGEDGDTEESPAEDSGEM</sequence>
<comment type="caution">
    <text evidence="3">The sequence shown here is derived from an EMBL/GenBank/DDBJ whole genome shotgun (WGS) entry which is preliminary data.</text>
</comment>
<name>A0A1F6BFS1_9BACT</name>